<proteinExistence type="predicted"/>
<feature type="transmembrane region" description="Helical" evidence="1">
    <location>
        <begin position="206"/>
        <end position="226"/>
    </location>
</feature>
<organism evidence="3 4">
    <name type="scientific">Actinomadura napierensis</name>
    <dbReference type="NCBI Taxonomy" id="267854"/>
    <lineage>
        <taxon>Bacteria</taxon>
        <taxon>Bacillati</taxon>
        <taxon>Actinomycetota</taxon>
        <taxon>Actinomycetes</taxon>
        <taxon>Streptosporangiales</taxon>
        <taxon>Thermomonosporaceae</taxon>
        <taxon>Actinomadura</taxon>
    </lineage>
</organism>
<name>A0ABP5LXD0_9ACTN</name>
<dbReference type="Proteomes" id="UP001501020">
    <property type="component" value="Unassembled WGS sequence"/>
</dbReference>
<keyword evidence="4" id="KW-1185">Reference proteome</keyword>
<keyword evidence="1" id="KW-0812">Transmembrane</keyword>
<feature type="signal peptide" evidence="2">
    <location>
        <begin position="1"/>
        <end position="31"/>
    </location>
</feature>
<sequence length="234" mass="24238">MRTSARTGTLLAMAGAASGLTLLTGGTAAQAAAPATPHKAAAAKICRYEVIARSGLNVRTGPGTQFRKVPPPLAYGKHIGADCTSTHGWTRLRQSVPAGQIGKWVSRTYLKPIVTGGVCRYEVNARSGLNVRETPNGRLVPPPLPYRKHIGADCTATNGWVRLRQSVPANQVGKWVFRAYLKPITPRSGVMAGGGGTSASTSRDPLLAGAGLGVIALGGGVAIAALRRRAKGLS</sequence>
<comment type="caution">
    <text evidence="3">The sequence shown here is derived from an EMBL/GenBank/DDBJ whole genome shotgun (WGS) entry which is preliminary data.</text>
</comment>
<evidence type="ECO:0000256" key="2">
    <source>
        <dbReference type="SAM" id="SignalP"/>
    </source>
</evidence>
<dbReference type="RefSeq" id="WP_344275753.1">
    <property type="nucleotide sequence ID" value="NZ_BAAAMR010000070.1"/>
</dbReference>
<keyword evidence="1" id="KW-1133">Transmembrane helix</keyword>
<protein>
    <recommendedName>
        <fullName evidence="5">SH3 domain-containing protein</fullName>
    </recommendedName>
</protein>
<accession>A0ABP5LXD0</accession>
<evidence type="ECO:0000313" key="3">
    <source>
        <dbReference type="EMBL" id="GAA2155895.1"/>
    </source>
</evidence>
<keyword evidence="2" id="KW-0732">Signal</keyword>
<dbReference type="EMBL" id="BAAAMR010000070">
    <property type="protein sequence ID" value="GAA2155895.1"/>
    <property type="molecule type" value="Genomic_DNA"/>
</dbReference>
<evidence type="ECO:0000313" key="4">
    <source>
        <dbReference type="Proteomes" id="UP001501020"/>
    </source>
</evidence>
<feature type="chain" id="PRO_5046964907" description="SH3 domain-containing protein" evidence="2">
    <location>
        <begin position="32"/>
        <end position="234"/>
    </location>
</feature>
<keyword evidence="1" id="KW-0472">Membrane</keyword>
<reference evidence="4" key="1">
    <citation type="journal article" date="2019" name="Int. J. Syst. Evol. Microbiol.">
        <title>The Global Catalogue of Microorganisms (GCM) 10K type strain sequencing project: providing services to taxonomists for standard genome sequencing and annotation.</title>
        <authorList>
            <consortium name="The Broad Institute Genomics Platform"/>
            <consortium name="The Broad Institute Genome Sequencing Center for Infectious Disease"/>
            <person name="Wu L."/>
            <person name="Ma J."/>
        </authorList>
    </citation>
    <scope>NUCLEOTIDE SEQUENCE [LARGE SCALE GENOMIC DNA]</scope>
    <source>
        <strain evidence="4">JCM 13850</strain>
    </source>
</reference>
<gene>
    <name evidence="3" type="ORF">GCM10009727_64190</name>
</gene>
<evidence type="ECO:0008006" key="5">
    <source>
        <dbReference type="Google" id="ProtNLM"/>
    </source>
</evidence>
<evidence type="ECO:0000256" key="1">
    <source>
        <dbReference type="SAM" id="Phobius"/>
    </source>
</evidence>